<comment type="caution">
    <text evidence="2">The sequence shown here is derived from an EMBL/GenBank/DDBJ whole genome shotgun (WGS) entry which is preliminary data.</text>
</comment>
<accession>A0AA38YKC1</accession>
<dbReference type="Pfam" id="PF08268">
    <property type="entry name" value="FBA_3"/>
    <property type="match status" value="1"/>
</dbReference>
<gene>
    <name evidence="2" type="ORF">PVL29_025586</name>
</gene>
<proteinExistence type="predicted"/>
<dbReference type="AlphaFoldDB" id="A0AA38YKC1"/>
<dbReference type="InterPro" id="IPR017451">
    <property type="entry name" value="F-box-assoc_interact_dom"/>
</dbReference>
<dbReference type="InterPro" id="IPR001810">
    <property type="entry name" value="F-box_dom"/>
</dbReference>
<dbReference type="PANTHER" id="PTHR31672:SF13">
    <property type="entry name" value="F-BOX PROTEIN CPR30-LIKE"/>
    <property type="match status" value="1"/>
</dbReference>
<evidence type="ECO:0000313" key="2">
    <source>
        <dbReference type="EMBL" id="KAJ9672005.1"/>
    </source>
</evidence>
<dbReference type="Proteomes" id="UP001168098">
    <property type="component" value="Unassembled WGS sequence"/>
</dbReference>
<sequence length="372" mass="43196">MDDLGSKLIWVTQNENVFEVEDILTKILLRLPVKSLLICKSVCKYWRGLISSPSFMHLRLIQSQENPSYVFYPYIFYPYPASWDDNIRLLTKTDGETTQGFPGCDAFYFKGVICSFNGLICCINSTFCTSIRHSSLDVYISNSLDIHICNPVTRQVLLLPPTPKSDYLPAIGVSFGPRIHECKVFQFYYSECMVYSSITGSWKSIGTVAYRPYNSSSDHVCINGIVYWFSKSRIDGDLVGHILAVDREEIFSIIRIPEEETISPFLNKFGIWALQYSKESIWIKKWSDDIPYTFNIEGHNYVAVRKNEILFGSLRQYFFYNMRTRTWREFMWEHGYEVGFSCPMAYIESLLPCKYSNVNYVASPLHVWRDCS</sequence>
<evidence type="ECO:0000313" key="3">
    <source>
        <dbReference type="Proteomes" id="UP001168098"/>
    </source>
</evidence>
<keyword evidence="3" id="KW-1185">Reference proteome</keyword>
<dbReference type="Pfam" id="PF00646">
    <property type="entry name" value="F-box"/>
    <property type="match status" value="1"/>
</dbReference>
<reference evidence="2 3" key="1">
    <citation type="journal article" date="2023" name="BMC Biotechnol.">
        <title>Vitis rotundifolia cv Carlos genome sequencing.</title>
        <authorList>
            <person name="Huff M."/>
            <person name="Hulse-Kemp A."/>
            <person name="Scheffler B."/>
            <person name="Youngblood R."/>
            <person name="Simpson S."/>
            <person name="Babiker E."/>
            <person name="Staton M."/>
        </authorList>
    </citation>
    <scope>NUCLEOTIDE SEQUENCE [LARGE SCALE GENOMIC DNA]</scope>
    <source>
        <tissue evidence="2">Leaf</tissue>
    </source>
</reference>
<evidence type="ECO:0000259" key="1">
    <source>
        <dbReference type="SMART" id="SM00256"/>
    </source>
</evidence>
<dbReference type="SMART" id="SM00256">
    <property type="entry name" value="FBOX"/>
    <property type="match status" value="1"/>
</dbReference>
<dbReference type="InterPro" id="IPR050796">
    <property type="entry name" value="SCF_F-box_component"/>
</dbReference>
<dbReference type="EMBL" id="JARBHA010000019">
    <property type="protein sequence ID" value="KAJ9672005.1"/>
    <property type="molecule type" value="Genomic_DNA"/>
</dbReference>
<dbReference type="SUPFAM" id="SSF81383">
    <property type="entry name" value="F-box domain"/>
    <property type="match status" value="1"/>
</dbReference>
<feature type="domain" description="F-box" evidence="1">
    <location>
        <begin position="21"/>
        <end position="59"/>
    </location>
</feature>
<name>A0AA38YKC1_VITRO</name>
<dbReference type="PANTHER" id="PTHR31672">
    <property type="entry name" value="BNACNNG10540D PROTEIN"/>
    <property type="match status" value="1"/>
</dbReference>
<organism evidence="2 3">
    <name type="scientific">Vitis rotundifolia</name>
    <name type="common">Muscadine grape</name>
    <dbReference type="NCBI Taxonomy" id="103349"/>
    <lineage>
        <taxon>Eukaryota</taxon>
        <taxon>Viridiplantae</taxon>
        <taxon>Streptophyta</taxon>
        <taxon>Embryophyta</taxon>
        <taxon>Tracheophyta</taxon>
        <taxon>Spermatophyta</taxon>
        <taxon>Magnoliopsida</taxon>
        <taxon>eudicotyledons</taxon>
        <taxon>Gunneridae</taxon>
        <taxon>Pentapetalae</taxon>
        <taxon>rosids</taxon>
        <taxon>Vitales</taxon>
        <taxon>Vitaceae</taxon>
        <taxon>Viteae</taxon>
        <taxon>Vitis</taxon>
    </lineage>
</organism>
<dbReference type="CDD" id="cd22157">
    <property type="entry name" value="F-box_AtFBW1-like"/>
    <property type="match status" value="1"/>
</dbReference>
<protein>
    <recommendedName>
        <fullName evidence="1">F-box domain-containing protein</fullName>
    </recommendedName>
</protein>
<dbReference type="InterPro" id="IPR013187">
    <property type="entry name" value="F-box-assoc_dom_typ3"/>
</dbReference>
<dbReference type="Gene3D" id="1.20.1280.50">
    <property type="match status" value="1"/>
</dbReference>
<dbReference type="NCBIfam" id="TIGR01640">
    <property type="entry name" value="F_box_assoc_1"/>
    <property type="match status" value="1"/>
</dbReference>
<dbReference type="InterPro" id="IPR036047">
    <property type="entry name" value="F-box-like_dom_sf"/>
</dbReference>